<evidence type="ECO:0000313" key="3">
    <source>
        <dbReference type="Proteomes" id="UP000077684"/>
    </source>
</evidence>
<gene>
    <name evidence="2" type="ORF">A4X06_0g7507</name>
</gene>
<proteinExistence type="predicted"/>
<feature type="region of interest" description="Disordered" evidence="1">
    <location>
        <begin position="30"/>
        <end position="92"/>
    </location>
</feature>
<reference evidence="2" key="2">
    <citation type="journal article" date="2019" name="IMA Fungus">
        <title>Genome sequencing and comparison of five Tilletia species to identify candidate genes for the detection of regulated species infecting wheat.</title>
        <authorList>
            <person name="Nguyen H.D.T."/>
            <person name="Sultana T."/>
            <person name="Kesanakurti P."/>
            <person name="Hambleton S."/>
        </authorList>
    </citation>
    <scope>NUCLEOTIDE SEQUENCE</scope>
    <source>
        <strain evidence="2">DAOMC 236426</strain>
    </source>
</reference>
<accession>A0A8X7MLU3</accession>
<keyword evidence="3" id="KW-1185">Reference proteome</keyword>
<evidence type="ECO:0000256" key="1">
    <source>
        <dbReference type="SAM" id="MobiDB-lite"/>
    </source>
</evidence>
<dbReference type="AlphaFoldDB" id="A0A8X7MLU3"/>
<protein>
    <submittedName>
        <fullName evidence="2">Uncharacterized protein</fullName>
    </submittedName>
</protein>
<reference evidence="2" key="1">
    <citation type="submission" date="2016-04" db="EMBL/GenBank/DDBJ databases">
        <authorList>
            <person name="Nguyen H.D."/>
            <person name="Samba Siva P."/>
            <person name="Cullis J."/>
            <person name="Levesque C.A."/>
            <person name="Hambleton S."/>
        </authorList>
    </citation>
    <scope>NUCLEOTIDE SEQUENCE</scope>
    <source>
        <strain evidence="2">DAOMC 236426</strain>
    </source>
</reference>
<sequence length="155" mass="17411">MTKPELRSMKRHRQRPYWSHPVITATLQTLAETSDTGERASTEAGSAVDREAPFVDEEEDVQGGGGPTDDDNDGPVAEWDVGDEDEEQELSVGGRFSQARDMVKRILALLDREQPFGSRAFIDHFWNTNGRNRHLLRDVDTRLNAARAHTASHLD</sequence>
<comment type="caution">
    <text evidence="2">The sequence shown here is derived from an EMBL/GenBank/DDBJ whole genome shotgun (WGS) entry which is preliminary data.</text>
</comment>
<evidence type="ECO:0000313" key="2">
    <source>
        <dbReference type="EMBL" id="KAE8241524.1"/>
    </source>
</evidence>
<organism evidence="2 3">
    <name type="scientific">Tilletia controversa</name>
    <name type="common">dwarf bunt fungus</name>
    <dbReference type="NCBI Taxonomy" id="13291"/>
    <lineage>
        <taxon>Eukaryota</taxon>
        <taxon>Fungi</taxon>
        <taxon>Dikarya</taxon>
        <taxon>Basidiomycota</taxon>
        <taxon>Ustilaginomycotina</taxon>
        <taxon>Exobasidiomycetes</taxon>
        <taxon>Tilletiales</taxon>
        <taxon>Tilletiaceae</taxon>
        <taxon>Tilletia</taxon>
    </lineage>
</organism>
<feature type="compositionally biased region" description="Acidic residues" evidence="1">
    <location>
        <begin position="80"/>
        <end position="89"/>
    </location>
</feature>
<name>A0A8X7MLU3_9BASI</name>
<feature type="region of interest" description="Disordered" evidence="1">
    <location>
        <begin position="1"/>
        <end position="20"/>
    </location>
</feature>
<dbReference type="EMBL" id="LWDE02001326">
    <property type="protein sequence ID" value="KAE8241524.1"/>
    <property type="molecule type" value="Genomic_DNA"/>
</dbReference>
<dbReference type="Proteomes" id="UP000077684">
    <property type="component" value="Unassembled WGS sequence"/>
</dbReference>